<dbReference type="Gene3D" id="2.60.200.20">
    <property type="match status" value="1"/>
</dbReference>
<keyword evidence="1" id="KW-0175">Coiled coil</keyword>
<dbReference type="CDD" id="cd22679">
    <property type="entry name" value="FHA_SLMAP"/>
    <property type="match status" value="1"/>
</dbReference>
<proteinExistence type="predicted"/>
<dbReference type="InterPro" id="IPR051176">
    <property type="entry name" value="Cent_Immune-Sig_Mod"/>
</dbReference>
<feature type="coiled-coil region" evidence="1">
    <location>
        <begin position="875"/>
        <end position="902"/>
    </location>
</feature>
<keyword evidence="3" id="KW-1133">Transmembrane helix</keyword>
<dbReference type="PANTHER" id="PTHR15715:SF37">
    <property type="entry name" value="LD47843P"/>
    <property type="match status" value="1"/>
</dbReference>
<feature type="domain" description="FHA" evidence="4">
    <location>
        <begin position="255"/>
        <end position="311"/>
    </location>
</feature>
<keyword evidence="3" id="KW-0472">Membrane</keyword>
<accession>A0ABM4TXY9</accession>
<feature type="compositionally biased region" description="Basic and acidic residues" evidence="2">
    <location>
        <begin position="837"/>
        <end position="848"/>
    </location>
</feature>
<organism evidence="5 6">
    <name type="scientific">Drosophila suzukii</name>
    <name type="common">Spotted-wing drosophila fruit fly</name>
    <dbReference type="NCBI Taxonomy" id="28584"/>
    <lineage>
        <taxon>Eukaryota</taxon>
        <taxon>Metazoa</taxon>
        <taxon>Ecdysozoa</taxon>
        <taxon>Arthropoda</taxon>
        <taxon>Hexapoda</taxon>
        <taxon>Insecta</taxon>
        <taxon>Pterygota</taxon>
        <taxon>Neoptera</taxon>
        <taxon>Endopterygota</taxon>
        <taxon>Diptera</taxon>
        <taxon>Brachycera</taxon>
        <taxon>Muscomorpha</taxon>
        <taxon>Ephydroidea</taxon>
        <taxon>Drosophilidae</taxon>
        <taxon>Drosophila</taxon>
        <taxon>Sophophora</taxon>
    </lineage>
</organism>
<feature type="region of interest" description="Disordered" evidence="2">
    <location>
        <begin position="837"/>
        <end position="857"/>
    </location>
</feature>
<dbReference type="GeneID" id="139354484"/>
<feature type="transmembrane region" description="Helical" evidence="3">
    <location>
        <begin position="913"/>
        <end position="933"/>
    </location>
</feature>
<evidence type="ECO:0000256" key="2">
    <source>
        <dbReference type="SAM" id="MobiDB-lite"/>
    </source>
</evidence>
<evidence type="ECO:0000256" key="3">
    <source>
        <dbReference type="SAM" id="Phobius"/>
    </source>
</evidence>
<evidence type="ECO:0000313" key="6">
    <source>
        <dbReference type="RefSeq" id="XP_070854824.1"/>
    </source>
</evidence>
<protein>
    <submittedName>
        <fullName evidence="6">Sarcolemmal membrane-associated protein isoform X1</fullName>
    </submittedName>
</protein>
<dbReference type="RefSeq" id="XP_070854824.1">
    <property type="nucleotide sequence ID" value="XM_070998723.1"/>
</dbReference>
<evidence type="ECO:0000256" key="1">
    <source>
        <dbReference type="SAM" id="Coils"/>
    </source>
</evidence>
<evidence type="ECO:0000313" key="5">
    <source>
        <dbReference type="Proteomes" id="UP001652628"/>
    </source>
</evidence>
<dbReference type="Pfam" id="PF00498">
    <property type="entry name" value="FHA"/>
    <property type="match status" value="1"/>
</dbReference>
<dbReference type="Proteomes" id="UP001652628">
    <property type="component" value="Chromosome 2"/>
</dbReference>
<dbReference type="PANTHER" id="PTHR15715">
    <property type="entry name" value="CENTROSOMAL PROTEIN OF 170 KDA"/>
    <property type="match status" value="1"/>
</dbReference>
<dbReference type="InterPro" id="IPR000253">
    <property type="entry name" value="FHA_dom"/>
</dbReference>
<feature type="coiled-coil region" evidence="1">
    <location>
        <begin position="505"/>
        <end position="582"/>
    </location>
</feature>
<keyword evidence="5" id="KW-1185">Reference proteome</keyword>
<feature type="coiled-coil region" evidence="1">
    <location>
        <begin position="384"/>
        <end position="442"/>
    </location>
</feature>
<dbReference type="SMART" id="SM00240">
    <property type="entry name" value="FHA"/>
    <property type="match status" value="1"/>
</dbReference>
<gene>
    <name evidence="6" type="primary">Slmap</name>
</gene>
<keyword evidence="3" id="KW-0812">Transmembrane</keyword>
<sequence length="936" mass="105148">MTSATLVGCTVMVLVSNEWLTNNDHQKPSPASPTTAPVAVGAIALSNITDIDTELPETTKPETGGGLSTIKRKKAQYAASMEAGKKFEQDQLFQIMDMNELIATGRNNEEAIENQENNNMQVCYSNTNTLQGVSSLDRRATAQMPAAVSQQVLNLAMKSVLNANNSGVGVGVTSVSSLLSSLGALNSSALQLEQAKDCGTLLVASVDSTAPVDLIKTLESATTSSTGDAKIVLQCEAKSHKFDTRSIPLQPNKDCKVGRLIAKSKASEGNAIFDCKVLSRNHAMLWYTPDGRFWVKDTKSSNGTFINDNKLGNDPAELHSGDTVKFGVEVIENSRQEVHGCIIARVSLFLPDGREAISIDAGQMLLSGHNRISFDEIQRLNSFLQEAAQREKTLKAKLSSLQSVLDTTRKNSALCWQSMITEDQLLHKINLLEKKLQVMEKNVPENALRNEIVKLLEDKTAYQLTAKEALRKVYQERCDAIQMLSKMEMAYATSENECGILRAQVLTSKQTMQDFNARLEQLQQEYTEYKQESLRQQQEAKEQEDHNLELLKEKLITQEHEVEELRLQVTQLQQFLAEHDSEQLKEKDVLNQLDAILPNDDEYNNKGHGPDGKENQKSYIQNRLSATQDHLIMDLDQHTAESATQKDKLKLSELDLEKIICNSSVIKLLKNSDLCKSEDGSAVLKAIFSDDDEDSECGIKEGNGKMQASNVGTDLVLSGFDSGIKRETAETVEEFVRNYSRDERLNGINEMFEKSAAKSSSAHKLESQNTLVRVEENLYNPSDFPTEYALEMLQEECHTYKRKTEHLTVENHSMREQIDLLRKQLQQEVTHDAKTKLEELRNEKRQDDSQNNTENDWKEDMAAMNNSQVDQEEELIVYKERLEHSERNNLELRKEISALHLDQQHIPPIKQVLLHRVLPLGCVAIALLIYLFYNQI</sequence>
<dbReference type="SUPFAM" id="SSF49879">
    <property type="entry name" value="SMAD/FHA domain"/>
    <property type="match status" value="1"/>
</dbReference>
<evidence type="ECO:0000259" key="4">
    <source>
        <dbReference type="PROSITE" id="PS50006"/>
    </source>
</evidence>
<name>A0ABM4TXY9_DROSZ</name>
<dbReference type="PROSITE" id="PS50006">
    <property type="entry name" value="FHA_DOMAIN"/>
    <property type="match status" value="1"/>
</dbReference>
<dbReference type="InterPro" id="IPR008984">
    <property type="entry name" value="SMAD_FHA_dom_sf"/>
</dbReference>
<reference evidence="6" key="1">
    <citation type="submission" date="2025-08" db="UniProtKB">
        <authorList>
            <consortium name="RefSeq"/>
        </authorList>
    </citation>
    <scope>IDENTIFICATION</scope>
</reference>